<reference evidence="3 4" key="1">
    <citation type="submission" date="2021-03" db="EMBL/GenBank/DDBJ databases">
        <title>Sequencing the genomes of 1000 actinobacteria strains.</title>
        <authorList>
            <person name="Klenk H.-P."/>
        </authorList>
    </citation>
    <scope>NUCLEOTIDE SEQUENCE [LARGE SCALE GENOMIC DNA]</scope>
    <source>
        <strain evidence="3 4">DSM 44506</strain>
    </source>
</reference>
<dbReference type="PANTHER" id="PTHR30336:SF4">
    <property type="entry name" value="ENVELOPE BIOGENESIS FACTOR ELYC"/>
    <property type="match status" value="1"/>
</dbReference>
<dbReference type="Gene3D" id="3.40.50.620">
    <property type="entry name" value="HUPs"/>
    <property type="match status" value="1"/>
</dbReference>
<dbReference type="InterPro" id="IPR014729">
    <property type="entry name" value="Rossmann-like_a/b/a_fold"/>
</dbReference>
<organism evidence="3 4">
    <name type="scientific">Corynebacterium freneyi</name>
    <dbReference type="NCBI Taxonomy" id="134034"/>
    <lineage>
        <taxon>Bacteria</taxon>
        <taxon>Bacillati</taxon>
        <taxon>Actinomycetota</taxon>
        <taxon>Actinomycetes</taxon>
        <taxon>Mycobacteriales</taxon>
        <taxon>Corynebacteriaceae</taxon>
        <taxon>Corynebacterium</taxon>
    </lineage>
</organism>
<keyword evidence="1" id="KW-0472">Membrane</keyword>
<dbReference type="Pfam" id="PF02698">
    <property type="entry name" value="DUF218"/>
    <property type="match status" value="1"/>
</dbReference>
<keyword evidence="1" id="KW-0812">Transmembrane</keyword>
<dbReference type="EMBL" id="JAGINY010000001">
    <property type="protein sequence ID" value="MBP2333095.1"/>
    <property type="molecule type" value="Genomic_DNA"/>
</dbReference>
<protein>
    <submittedName>
        <fullName evidence="3">Vancomycin permeability regulator SanA</fullName>
    </submittedName>
</protein>
<dbReference type="RefSeq" id="WP_083291725.1">
    <property type="nucleotide sequence ID" value="NZ_CP047357.1"/>
</dbReference>
<accession>A0ABS4U991</accession>
<feature type="transmembrane region" description="Helical" evidence="1">
    <location>
        <begin position="124"/>
        <end position="146"/>
    </location>
</feature>
<evidence type="ECO:0000259" key="2">
    <source>
        <dbReference type="Pfam" id="PF02698"/>
    </source>
</evidence>
<dbReference type="PANTHER" id="PTHR30336">
    <property type="entry name" value="INNER MEMBRANE PROTEIN, PROBABLE PERMEASE"/>
    <property type="match status" value="1"/>
</dbReference>
<dbReference type="InterPro" id="IPR003848">
    <property type="entry name" value="DUF218"/>
</dbReference>
<feature type="domain" description="DUF218" evidence="2">
    <location>
        <begin position="163"/>
        <end position="300"/>
    </location>
</feature>
<feature type="transmembrane region" description="Helical" evidence="1">
    <location>
        <begin position="70"/>
        <end position="90"/>
    </location>
</feature>
<dbReference type="InterPro" id="IPR051599">
    <property type="entry name" value="Cell_Envelope_Assoc"/>
</dbReference>
<proteinExistence type="predicted"/>
<gene>
    <name evidence="3" type="ORF">JOF33_001794</name>
</gene>
<dbReference type="Proteomes" id="UP001519305">
    <property type="component" value="Unassembled WGS sequence"/>
</dbReference>
<keyword evidence="1" id="KW-1133">Transmembrane helix</keyword>
<evidence type="ECO:0000313" key="4">
    <source>
        <dbReference type="Proteomes" id="UP001519305"/>
    </source>
</evidence>
<sequence length="343" mass="36287">MVRFTTPRRRRRAARHRRAAAWVPRPVFAALAAIPGLLMAATLVVGGIVAWRDPLMRPPKLPNRRPPTWGLPAVGTAYGAATVAAAGVVARGGATPRGGAAMRGGVAARSGVEESRSHRSAHPAVVAASAVALAGLAAPGVMLPIFDVARCTWARRDTGPARTVIVLGCALRDGRPSSLLRYRLERAERVARRTPGPVTVICCGGVGEDGGPSEAEVMGDWLRDRGIADVRLEPHSTSTLENLANARPMVERGPVTVVTSDFHVFRTGSLARRAGNAHWRVEGSPTPPQYWATSMLREFLALGTWWPAPGIVAGAAILGAWALGNGGKTRWPATTVITPPRKV</sequence>
<name>A0ABS4U991_9CORY</name>
<dbReference type="CDD" id="cd06259">
    <property type="entry name" value="YdcF-like"/>
    <property type="match status" value="1"/>
</dbReference>
<keyword evidence="4" id="KW-1185">Reference proteome</keyword>
<comment type="caution">
    <text evidence="3">The sequence shown here is derived from an EMBL/GenBank/DDBJ whole genome shotgun (WGS) entry which is preliminary data.</text>
</comment>
<evidence type="ECO:0000256" key="1">
    <source>
        <dbReference type="SAM" id="Phobius"/>
    </source>
</evidence>
<evidence type="ECO:0000313" key="3">
    <source>
        <dbReference type="EMBL" id="MBP2333095.1"/>
    </source>
</evidence>